<name>A0A843WRH8_COLES</name>
<keyword evidence="3" id="KW-1185">Reference proteome</keyword>
<protein>
    <submittedName>
        <fullName evidence="2">Uncharacterized protein</fullName>
    </submittedName>
</protein>
<feature type="compositionally biased region" description="Basic and acidic residues" evidence="1">
    <location>
        <begin position="74"/>
        <end position="84"/>
    </location>
</feature>
<reference evidence="2" key="1">
    <citation type="submission" date="2017-07" db="EMBL/GenBank/DDBJ databases">
        <title>Taro Niue Genome Assembly and Annotation.</title>
        <authorList>
            <person name="Atibalentja N."/>
            <person name="Keating K."/>
            <person name="Fields C.J."/>
        </authorList>
    </citation>
    <scope>NUCLEOTIDE SEQUENCE</scope>
    <source>
        <strain evidence="2">Niue_2</strain>
        <tissue evidence="2">Leaf</tissue>
    </source>
</reference>
<evidence type="ECO:0000313" key="3">
    <source>
        <dbReference type="Proteomes" id="UP000652761"/>
    </source>
</evidence>
<feature type="region of interest" description="Disordered" evidence="1">
    <location>
        <begin position="58"/>
        <end position="84"/>
    </location>
</feature>
<evidence type="ECO:0000313" key="2">
    <source>
        <dbReference type="EMBL" id="MQM10316.1"/>
    </source>
</evidence>
<evidence type="ECO:0000256" key="1">
    <source>
        <dbReference type="SAM" id="MobiDB-lite"/>
    </source>
</evidence>
<accession>A0A843WRH8</accession>
<gene>
    <name evidence="2" type="ORF">Taro_043208</name>
</gene>
<comment type="caution">
    <text evidence="2">The sequence shown here is derived from an EMBL/GenBank/DDBJ whole genome shotgun (WGS) entry which is preliminary data.</text>
</comment>
<feature type="compositionally biased region" description="Low complexity" evidence="1">
    <location>
        <begin position="58"/>
        <end position="73"/>
    </location>
</feature>
<sequence length="84" mass="8183">MVHGGRSGRGFISYGAPSTSIGRGSTLIGSASPTTLVVPTTESASPTTTVVLATGSASRPVASPVPSHSAAGVESHHLAAEEVA</sequence>
<dbReference type="EMBL" id="NMUH01004639">
    <property type="protein sequence ID" value="MQM10316.1"/>
    <property type="molecule type" value="Genomic_DNA"/>
</dbReference>
<dbReference type="AlphaFoldDB" id="A0A843WRH8"/>
<dbReference type="Proteomes" id="UP000652761">
    <property type="component" value="Unassembled WGS sequence"/>
</dbReference>
<organism evidence="2 3">
    <name type="scientific">Colocasia esculenta</name>
    <name type="common">Wild taro</name>
    <name type="synonym">Arum esculentum</name>
    <dbReference type="NCBI Taxonomy" id="4460"/>
    <lineage>
        <taxon>Eukaryota</taxon>
        <taxon>Viridiplantae</taxon>
        <taxon>Streptophyta</taxon>
        <taxon>Embryophyta</taxon>
        <taxon>Tracheophyta</taxon>
        <taxon>Spermatophyta</taxon>
        <taxon>Magnoliopsida</taxon>
        <taxon>Liliopsida</taxon>
        <taxon>Araceae</taxon>
        <taxon>Aroideae</taxon>
        <taxon>Colocasieae</taxon>
        <taxon>Colocasia</taxon>
    </lineage>
</organism>
<proteinExistence type="predicted"/>